<evidence type="ECO:0000256" key="6">
    <source>
        <dbReference type="HAMAP-Rule" id="MF_04058"/>
    </source>
</evidence>
<evidence type="ECO:0000256" key="1">
    <source>
        <dbReference type="ARBA" id="ARBA00022553"/>
    </source>
</evidence>
<dbReference type="RefSeq" id="YP_008520228.1">
    <property type="nucleotide sequence ID" value="NC_022266.1"/>
</dbReference>
<evidence type="ECO:0000313" key="9">
    <source>
        <dbReference type="Proteomes" id="UP000171189"/>
    </source>
</evidence>
<feature type="modified residue" description="Phosphoserine; by host" evidence="6">
    <location>
        <position position="58"/>
    </location>
</feature>
<dbReference type="GO" id="GO:0042025">
    <property type="term" value="C:host cell nucleus"/>
    <property type="evidence" value="ECO:0007669"/>
    <property type="project" value="UniProtKB-SubCell"/>
</dbReference>
<sequence length="385" mass="43419">MHPVLRQMRPSPAPPTQPPLPPPTSAAEALSGGRGDPEEEAILDLEEGEGLARLGAPSPERHPRVQLARDSRQAYVPPQNLFRDRSGQEPEEMRDRRFHAGRELRAGFDRRRVLRAEDFEPDERSGVSPARAHVSAANLVTAYEQTVNEERSFQKSFNNHVRTLIAREEVAIGLMHLWDFVEAYVQNPSSKPLTAQLFLIVQHSRDNETFREAMLNIAEPEGRWLLDLINILQSIVVQERSLSLADKVAAINYSMLSLGKFYARKIYKSPYVPIDKEVKIDSFYMRMALKVLTLSDDLGVYRNDRIHKAVSASRRRELSDRELMHSLRRALAGAGGGEEAESYFDMGADLQWQPSARALEAAGYRGGGGVVEAEDEDEVEYEEED</sequence>
<feature type="compositionally biased region" description="Basic and acidic residues" evidence="7">
    <location>
        <begin position="59"/>
        <end position="72"/>
    </location>
</feature>
<gene>
    <name evidence="6" type="primary">L1</name>
</gene>
<dbReference type="InterPro" id="IPR004292">
    <property type="entry name" value="L1-like"/>
</dbReference>
<dbReference type="Pfam" id="PF03052">
    <property type="entry name" value="Adeno_52K"/>
    <property type="match status" value="1"/>
</dbReference>
<comment type="induction">
    <text evidence="6">Expressed in the early phase and late phase of the viral replicative cycle.</text>
</comment>
<comment type="similarity">
    <text evidence="6">Belongs to the adenoviridae packaging protein 3 family.</text>
</comment>
<dbReference type="Proteomes" id="UP000171189">
    <property type="component" value="Segment"/>
</dbReference>
<keyword evidence="1 6" id="KW-0597">Phosphoprotein</keyword>
<comment type="subcellular location">
    <subcellularLocation>
        <location evidence="6">Host nucleus</location>
    </subcellularLocation>
    <text evidence="6">Nuclear protein present in empty capsids and assembly intermediates.</text>
</comment>
<dbReference type="KEGG" id="vg:16791284"/>
<dbReference type="GO" id="GO:0019076">
    <property type="term" value="P:viral release from host cell"/>
    <property type="evidence" value="ECO:0007669"/>
    <property type="project" value="UniProtKB-UniRule"/>
</dbReference>
<keyword evidence="2 6" id="KW-1048">Host nucleus</keyword>
<reference evidence="8 9" key="1">
    <citation type="journal article" date="2009" name="PLoS Pathog.">
        <title>Isolation and characterization of adenoviruses persistently shed from the gastrointestinal tract of non-human primates.</title>
        <authorList>
            <person name="Roy S."/>
            <person name="Vandenberghe L.H."/>
            <person name="Kryazhimskiy S."/>
            <person name="Grant R."/>
            <person name="Calcedo R."/>
            <person name="Yuan X."/>
            <person name="Keough M."/>
            <person name="Sandhu A."/>
            <person name="Wang Q."/>
            <person name="Medina-Jaszek C.A."/>
            <person name="Plotkin J.B."/>
            <person name="Wilson J.M."/>
        </authorList>
    </citation>
    <scope>NUCLEOTIDE SEQUENCE [LARGE SCALE GENOMIC DNA]</scope>
</reference>
<feature type="compositionally biased region" description="Pro residues" evidence="7">
    <location>
        <begin position="11"/>
        <end position="24"/>
    </location>
</feature>
<evidence type="ECO:0000256" key="4">
    <source>
        <dbReference type="ARBA" id="ARBA00022921"/>
    </source>
</evidence>
<accession>H8PFZ7</accession>
<name>H8PFZ7_9ADEN</name>
<proteinExistence type="evidence at transcript level"/>
<dbReference type="HAMAP" id="MF_04058">
    <property type="entry name" value="ADV_PKG3"/>
    <property type="match status" value="1"/>
</dbReference>
<evidence type="ECO:0000256" key="7">
    <source>
        <dbReference type="SAM" id="MobiDB-lite"/>
    </source>
</evidence>
<keyword evidence="3 6" id="KW-1188">Viral release from host cell</keyword>
<keyword evidence="9" id="KW-1185">Reference proteome</keyword>
<protein>
    <recommendedName>
        <fullName evidence="6">Packaging protein 3</fullName>
    </recommendedName>
    <alternativeName>
        <fullName evidence="6">L1-52/55 kDa protein</fullName>
    </alternativeName>
    <alternativeName>
        <fullName evidence="6">Packaging protein 52K</fullName>
    </alternativeName>
</protein>
<feature type="region of interest" description="Disordered" evidence="7">
    <location>
        <begin position="1"/>
        <end position="92"/>
    </location>
</feature>
<feature type="compositionally biased region" description="Acidic residues" evidence="7">
    <location>
        <begin position="37"/>
        <end position="49"/>
    </location>
</feature>
<comment type="miscellaneous">
    <text evidence="6">All late proteins expressed from the major late promoter are produced by alternative splicing and alternative polyadenylation of the same gene giving rise to non-overlapping ORFs. A leader sequence is present in the N-terminus of all these mRNAs and is recognized by the viral shutoff protein to provide expression although conventional translation via ribosome scanning from the cap has been shut off in the host cell.</text>
</comment>
<feature type="modified residue" description="Phosphoserine; by host" evidence="6">
    <location>
        <position position="342"/>
    </location>
</feature>
<dbReference type="GO" id="GO:0019073">
    <property type="term" value="P:viral DNA genome packaging"/>
    <property type="evidence" value="ECO:0007669"/>
    <property type="project" value="UniProtKB-UniRule"/>
</dbReference>
<dbReference type="EMBL" id="FJ025931">
    <property type="protein sequence ID" value="AFD10563.1"/>
    <property type="molecule type" value="Genomic_DNA"/>
</dbReference>
<organism evidence="8 9">
    <name type="scientific">Simian adenovirus 18</name>
    <dbReference type="NCBI Taxonomy" id="909210"/>
    <lineage>
        <taxon>Viruses</taxon>
        <taxon>Varidnaviria</taxon>
        <taxon>Bamfordvirae</taxon>
        <taxon>Preplasmiviricota</taxon>
        <taxon>Polisuviricotina</taxon>
        <taxon>Pharingeaviricetes</taxon>
        <taxon>Rowavirales</taxon>
        <taxon>Adenoviridae</taxon>
        <taxon>Mastadenovirus</taxon>
        <taxon>Mastadenovirus chlorocebi</taxon>
        <taxon>Simian mastadenovirus F</taxon>
    </lineage>
</organism>
<dbReference type="InterPro" id="IPR037536">
    <property type="entry name" value="ADV_PKG3"/>
</dbReference>
<comment type="subunit">
    <text evidence="6">Part of the genome packaging complex composed of packaging proteins 1, 2 and 3; this complex specifically binds to the packaging sequence on the left end of viral genomic DNA and performs packaging of the viral genome. Interacts with hexon-linking protein IIIa; this interaction is required to promote correct genome packaging.</text>
</comment>
<dbReference type="OrthoDB" id="5538at10239"/>
<evidence type="ECO:0000256" key="2">
    <source>
        <dbReference type="ARBA" id="ARBA00022562"/>
    </source>
</evidence>
<keyword evidence="5 6" id="KW-0231">Viral genome packaging</keyword>
<evidence type="ECO:0000313" key="8">
    <source>
        <dbReference type="EMBL" id="AFD10563.1"/>
    </source>
</evidence>
<evidence type="ECO:0000256" key="5">
    <source>
        <dbReference type="ARBA" id="ARBA00023219"/>
    </source>
</evidence>
<feature type="compositionally biased region" description="Basic and acidic residues" evidence="7">
    <location>
        <begin position="82"/>
        <end position="92"/>
    </location>
</feature>
<evidence type="ECO:0000256" key="3">
    <source>
        <dbReference type="ARBA" id="ARBA00022612"/>
    </source>
</evidence>
<comment type="caution">
    <text evidence="6">Lacks conserved residue(s) required for the propagation of feature annotation.</text>
</comment>
<keyword evidence="4 6" id="KW-0426">Late protein</keyword>
<comment type="function">
    <text evidence="6">Involved in viral genome packaging through its interaction with packaging proteins 1 and 2. After proteolyic cleavage by adenovirus protease, L1 52/55k protein is removed from the capsid during viral maturation.</text>
</comment>
<comment type="PTM">
    <text evidence="6">Cleaved at different sites by the viral protease during virion maturation.</text>
</comment>